<name>A0A9W5B553_9HYPH</name>
<dbReference type="SUPFAM" id="SSF53067">
    <property type="entry name" value="Actin-like ATPase domain"/>
    <property type="match status" value="2"/>
</dbReference>
<dbReference type="InterPro" id="IPR008040">
    <property type="entry name" value="Hydant_A_N"/>
</dbReference>
<evidence type="ECO:0000313" key="4">
    <source>
        <dbReference type="Proteomes" id="UP000191933"/>
    </source>
</evidence>
<dbReference type="GO" id="GO:0016787">
    <property type="term" value="F:hydrolase activity"/>
    <property type="evidence" value="ECO:0007669"/>
    <property type="project" value="InterPro"/>
</dbReference>
<dbReference type="Pfam" id="PF05378">
    <property type="entry name" value="Hydant_A_N"/>
    <property type="match status" value="1"/>
</dbReference>
<dbReference type="InterPro" id="IPR043129">
    <property type="entry name" value="ATPase_NBD"/>
</dbReference>
<evidence type="ECO:0000259" key="1">
    <source>
        <dbReference type="Pfam" id="PF01968"/>
    </source>
</evidence>
<proteinExistence type="predicted"/>
<gene>
    <name evidence="3" type="ORF">AGR2A_Lc60065</name>
</gene>
<dbReference type="PANTHER" id="PTHR11365:SF10">
    <property type="entry name" value="HYDANTOINASE_OXOPROLINASE"/>
    <property type="match status" value="1"/>
</dbReference>
<dbReference type="InterPro" id="IPR045079">
    <property type="entry name" value="Oxoprolinase-like"/>
</dbReference>
<organism evidence="3 4">
    <name type="scientific">Agrobacterium genomosp. 2 str. CFBP 5494</name>
    <dbReference type="NCBI Taxonomy" id="1183436"/>
    <lineage>
        <taxon>Bacteria</taxon>
        <taxon>Pseudomonadati</taxon>
        <taxon>Pseudomonadota</taxon>
        <taxon>Alphaproteobacteria</taxon>
        <taxon>Hyphomicrobiales</taxon>
        <taxon>Rhizobiaceae</taxon>
        <taxon>Rhizobium/Agrobacterium group</taxon>
        <taxon>Agrobacterium</taxon>
        <taxon>Agrobacterium tumefaciens complex</taxon>
    </lineage>
</organism>
<comment type="caution">
    <text evidence="3">The sequence shown here is derived from an EMBL/GenBank/DDBJ whole genome shotgun (WGS) entry which is preliminary data.</text>
</comment>
<dbReference type="Proteomes" id="UP000191933">
    <property type="component" value="Unassembled WGS sequence"/>
</dbReference>
<feature type="domain" description="Hydantoinase A/oxoprolinase" evidence="1">
    <location>
        <begin position="198"/>
        <end position="400"/>
    </location>
</feature>
<dbReference type="EMBL" id="FBVY01000035">
    <property type="protein sequence ID" value="CUW98540.1"/>
    <property type="molecule type" value="Genomic_DNA"/>
</dbReference>
<dbReference type="Pfam" id="PF01968">
    <property type="entry name" value="Hydantoinase_A"/>
    <property type="match status" value="1"/>
</dbReference>
<reference evidence="3 4" key="1">
    <citation type="submission" date="2016-01" db="EMBL/GenBank/DDBJ databases">
        <authorList>
            <person name="Regsiter A."/>
            <person name="william w."/>
        </authorList>
    </citation>
    <scope>NUCLEOTIDE SEQUENCE [LARGE SCALE GENOMIC DNA]</scope>
    <source>
        <strain evidence="3 4">CFBP 5494</strain>
    </source>
</reference>
<evidence type="ECO:0000259" key="2">
    <source>
        <dbReference type="Pfam" id="PF05378"/>
    </source>
</evidence>
<keyword evidence="4" id="KW-1185">Reference proteome</keyword>
<sequence length="524" mass="54697">MKEEPDVYRVGIDVGGTNTDAVVLQDKTVLAGVKASTTEDVTSGVIEALEKVIEASGIDRARIGAVMIGTTHFTNAVIERRHMDEVAAIRLGLPSGAGLPPMVDWPDDLKEIVGNHGYQVRGGYEFDGREISPLDEDEIVRIGADIRAKGLKAAAVTCVFSGINDAMELRAKEILQERCPGLPVVMSKDIGRHGLLARESAAIMNASLLSLADRTVAAFGEALKAAGITCPFYITQNDGTLMAADVVRGFPVLTFASGPTNSMRGAAFLTGLKDAVVVDVGGTTSDVGSLSHGFPRQASTTVDIGGVRTNFRMPDVFSIGLGGGSLVVNGDHGLTVGPKSVGYRVRREALCFGGSTLTATDIAVASGKADVGEKKLVSSLDKKLVDAAVNKINDMLEACVERSRISSSPVPVIAVGGGSILMPDRIGDLEVIRPENFAVANAVGAAIAQISGETDRVFSLVDGRTRESALAEAEAEAREKAVAAGAIAATLEVIEREDMPLAYLPGNATRIHVKVVGEMGANHG</sequence>
<dbReference type="AlphaFoldDB" id="A0A9W5B553"/>
<dbReference type="InterPro" id="IPR002821">
    <property type="entry name" value="Hydantoinase_A"/>
</dbReference>
<dbReference type="Gene3D" id="3.30.420.40">
    <property type="match status" value="1"/>
</dbReference>
<dbReference type="PANTHER" id="PTHR11365">
    <property type="entry name" value="5-OXOPROLINASE RELATED"/>
    <property type="match status" value="1"/>
</dbReference>
<protein>
    <submittedName>
        <fullName evidence="3">Hydantoinase A</fullName>
    </submittedName>
</protein>
<evidence type="ECO:0000313" key="3">
    <source>
        <dbReference type="EMBL" id="CUW98540.1"/>
    </source>
</evidence>
<feature type="domain" description="Hydantoinase/oxoprolinase N-terminal" evidence="2">
    <location>
        <begin position="9"/>
        <end position="178"/>
    </location>
</feature>
<accession>A0A9W5B553</accession>